<dbReference type="InterPro" id="IPR011991">
    <property type="entry name" value="ArsR-like_HTH"/>
</dbReference>
<dbReference type="SUPFAM" id="SSF46785">
    <property type="entry name" value="Winged helix' DNA-binding domain"/>
    <property type="match status" value="1"/>
</dbReference>
<proteinExistence type="predicted"/>
<dbReference type="InterPro" id="IPR036390">
    <property type="entry name" value="WH_DNA-bd_sf"/>
</dbReference>
<dbReference type="InterPro" id="IPR001845">
    <property type="entry name" value="HTH_ArsR_DNA-bd_dom"/>
</dbReference>
<feature type="domain" description="HTH arsR-type" evidence="4">
    <location>
        <begin position="18"/>
        <end position="113"/>
    </location>
</feature>
<keyword evidence="1" id="KW-0805">Transcription regulation</keyword>
<evidence type="ECO:0000256" key="1">
    <source>
        <dbReference type="ARBA" id="ARBA00023015"/>
    </source>
</evidence>
<dbReference type="Pfam" id="PF01022">
    <property type="entry name" value="HTH_5"/>
    <property type="match status" value="1"/>
</dbReference>
<accession>A0ABT0KMJ8</accession>
<evidence type="ECO:0000256" key="3">
    <source>
        <dbReference type="ARBA" id="ARBA00023163"/>
    </source>
</evidence>
<organism evidence="5 6">
    <name type="scientific">Shewanella electrodiphila</name>
    <dbReference type="NCBI Taxonomy" id="934143"/>
    <lineage>
        <taxon>Bacteria</taxon>
        <taxon>Pseudomonadati</taxon>
        <taxon>Pseudomonadota</taxon>
        <taxon>Gammaproteobacteria</taxon>
        <taxon>Alteromonadales</taxon>
        <taxon>Shewanellaceae</taxon>
        <taxon>Shewanella</taxon>
    </lineage>
</organism>
<dbReference type="CDD" id="cd00090">
    <property type="entry name" value="HTH_ARSR"/>
    <property type="match status" value="1"/>
</dbReference>
<dbReference type="PANTHER" id="PTHR33154:SF15">
    <property type="entry name" value="REGULATORY PROTEIN ARSR"/>
    <property type="match status" value="1"/>
</dbReference>
<dbReference type="InterPro" id="IPR051081">
    <property type="entry name" value="HTH_MetalResp_TranReg"/>
</dbReference>
<dbReference type="PANTHER" id="PTHR33154">
    <property type="entry name" value="TRANSCRIPTIONAL REGULATOR, ARSR FAMILY"/>
    <property type="match status" value="1"/>
</dbReference>
<dbReference type="InterPro" id="IPR036388">
    <property type="entry name" value="WH-like_DNA-bd_sf"/>
</dbReference>
<protein>
    <submittedName>
        <fullName evidence="5">Winged helix-turn-helix domain-containing protein</fullName>
    </submittedName>
</protein>
<keyword evidence="6" id="KW-1185">Reference proteome</keyword>
<dbReference type="RefSeq" id="WP_102527507.1">
    <property type="nucleotide sequence ID" value="NZ_JAKIKU010000003.1"/>
</dbReference>
<dbReference type="EMBL" id="JAKIKU010000003">
    <property type="protein sequence ID" value="MCL1045072.1"/>
    <property type="molecule type" value="Genomic_DNA"/>
</dbReference>
<dbReference type="PRINTS" id="PR00778">
    <property type="entry name" value="HTHARSR"/>
</dbReference>
<dbReference type="Gene3D" id="1.10.10.10">
    <property type="entry name" value="Winged helix-like DNA-binding domain superfamily/Winged helix DNA-binding domain"/>
    <property type="match status" value="1"/>
</dbReference>
<dbReference type="PROSITE" id="PS50987">
    <property type="entry name" value="HTH_ARSR_2"/>
    <property type="match status" value="1"/>
</dbReference>
<dbReference type="SMART" id="SM00418">
    <property type="entry name" value="HTH_ARSR"/>
    <property type="match status" value="1"/>
</dbReference>
<keyword evidence="3" id="KW-0804">Transcription</keyword>
<evidence type="ECO:0000256" key="2">
    <source>
        <dbReference type="ARBA" id="ARBA00023125"/>
    </source>
</evidence>
<reference evidence="5 6" key="1">
    <citation type="submission" date="2022-01" db="EMBL/GenBank/DDBJ databases">
        <title>Whole genome-based taxonomy of the Shewanellaceae.</title>
        <authorList>
            <person name="Martin-Rodriguez A.J."/>
        </authorList>
    </citation>
    <scope>NUCLEOTIDE SEQUENCE [LARGE SCALE GENOMIC DNA]</scope>
    <source>
        <strain evidence="5 6">DSM 24955</strain>
    </source>
</reference>
<dbReference type="Proteomes" id="UP001202134">
    <property type="component" value="Unassembled WGS sequence"/>
</dbReference>
<name>A0ABT0KMJ8_9GAMM</name>
<keyword evidence="2" id="KW-0238">DNA-binding</keyword>
<comment type="caution">
    <text evidence="5">The sequence shown here is derived from an EMBL/GenBank/DDBJ whole genome shotgun (WGS) entry which is preliminary data.</text>
</comment>
<evidence type="ECO:0000259" key="4">
    <source>
        <dbReference type="PROSITE" id="PS50987"/>
    </source>
</evidence>
<evidence type="ECO:0000313" key="5">
    <source>
        <dbReference type="EMBL" id="MCL1045072.1"/>
    </source>
</evidence>
<sequence>MNKTCDQINQLAFKTTEQDIANEIAFAAKAKALSHPARIRILKILFTLDELGGCLSSDLVSEVGLAQSTVSEHIRILKAAGFISAEPKPPKICYRIVRSELVTFQTSFKDIYS</sequence>
<evidence type="ECO:0000313" key="6">
    <source>
        <dbReference type="Proteomes" id="UP001202134"/>
    </source>
</evidence>
<gene>
    <name evidence="5" type="ORF">L2737_06965</name>
</gene>